<evidence type="ECO:0008006" key="4">
    <source>
        <dbReference type="Google" id="ProtNLM"/>
    </source>
</evidence>
<dbReference type="EMBL" id="JAGXFD010000001">
    <property type="protein sequence ID" value="MBZ9567899.1"/>
    <property type="molecule type" value="Genomic_DNA"/>
</dbReference>
<proteinExistence type="predicted"/>
<dbReference type="Gene3D" id="1.25.40.10">
    <property type="entry name" value="Tetratricopeptide repeat domain"/>
    <property type="match status" value="1"/>
</dbReference>
<dbReference type="SUPFAM" id="SSF48452">
    <property type="entry name" value="TPR-like"/>
    <property type="match status" value="1"/>
</dbReference>
<feature type="signal peptide" evidence="1">
    <location>
        <begin position="1"/>
        <end position="24"/>
    </location>
</feature>
<evidence type="ECO:0000313" key="3">
    <source>
        <dbReference type="Proteomes" id="UP001319883"/>
    </source>
</evidence>
<name>A0ABS7X0D9_9GAMM</name>
<keyword evidence="3" id="KW-1185">Reference proteome</keyword>
<feature type="chain" id="PRO_5047213387" description="Tetratricopeptide repeat protein" evidence="1">
    <location>
        <begin position="25"/>
        <end position="211"/>
    </location>
</feature>
<accession>A0ABS7X0D9</accession>
<dbReference type="RefSeq" id="WP_163647545.1">
    <property type="nucleotide sequence ID" value="NZ_JAGXFC010000001.1"/>
</dbReference>
<keyword evidence="1" id="KW-0732">Signal</keyword>
<organism evidence="2 3">
    <name type="scientific">Modicisalibacter tunisiensis</name>
    <dbReference type="NCBI Taxonomy" id="390637"/>
    <lineage>
        <taxon>Bacteria</taxon>
        <taxon>Pseudomonadati</taxon>
        <taxon>Pseudomonadota</taxon>
        <taxon>Gammaproteobacteria</taxon>
        <taxon>Oceanospirillales</taxon>
        <taxon>Halomonadaceae</taxon>
        <taxon>Modicisalibacter</taxon>
    </lineage>
</organism>
<dbReference type="InterPro" id="IPR011990">
    <property type="entry name" value="TPR-like_helical_dom_sf"/>
</dbReference>
<evidence type="ECO:0000313" key="2">
    <source>
        <dbReference type="EMBL" id="MBZ9567899.1"/>
    </source>
</evidence>
<protein>
    <recommendedName>
        <fullName evidence="4">Tetratricopeptide repeat protein</fullName>
    </recommendedName>
</protein>
<evidence type="ECO:0000256" key="1">
    <source>
        <dbReference type="SAM" id="SignalP"/>
    </source>
</evidence>
<comment type="caution">
    <text evidence="2">The sequence shown here is derived from an EMBL/GenBank/DDBJ whole genome shotgun (WGS) entry which is preliminary data.</text>
</comment>
<gene>
    <name evidence="2" type="ORF">KGQ91_09430</name>
</gene>
<sequence length="211" mass="22882">MRLSFPWRTLSGAFVLLLALPAMAGEASVFPLMHRWAHINYRMHGEAQETAFAALADDAAGLAETHPRNAEVLTWQGIILASEAGARGGLGALDLAKQARDVLERAIDIDPQGDNGSAYVTLGTLYARVPGWPISFGDDERAERLLKKAVAIRPEGIDTRYFYAAFLHGQGRDPAALDQALKAQQAPDRPGREASDKGLREAIGRLVAELR</sequence>
<dbReference type="Proteomes" id="UP001319883">
    <property type="component" value="Unassembled WGS sequence"/>
</dbReference>
<reference evidence="2 3" key="1">
    <citation type="submission" date="2021-05" db="EMBL/GenBank/DDBJ databases">
        <title>Petroleum and Energy Research Collection (APPE): ex situ preservation of microbial diversity associated with the oil industry and exploitation of its biotechnological potential.</title>
        <authorList>
            <person name="Paixao C.T.M."/>
            <person name="Gomes M.B."/>
            <person name="Oliveira V.M."/>
        </authorList>
    </citation>
    <scope>NUCLEOTIDE SEQUENCE [LARGE SCALE GENOMIC DNA]</scope>
    <source>
        <strain evidence="2 3">LIT2</strain>
    </source>
</reference>